<dbReference type="Gene3D" id="3.30.2120.10">
    <property type="entry name" value="Bacillus phage protein-like"/>
    <property type="match status" value="1"/>
</dbReference>
<accession>A0ABQ1Z1S4</accession>
<dbReference type="EMBL" id="BMFU01000001">
    <property type="protein sequence ID" value="GGH46102.1"/>
    <property type="molecule type" value="Genomic_DNA"/>
</dbReference>
<dbReference type="Proteomes" id="UP000652153">
    <property type="component" value="Unassembled WGS sequence"/>
</dbReference>
<proteinExistence type="predicted"/>
<dbReference type="RefSeq" id="WP_188591349.1">
    <property type="nucleotide sequence ID" value="NZ_BMFU01000001.1"/>
</dbReference>
<evidence type="ECO:0000313" key="3">
    <source>
        <dbReference type="Proteomes" id="UP000652153"/>
    </source>
</evidence>
<evidence type="ECO:0000259" key="1">
    <source>
        <dbReference type="Pfam" id="PF18066"/>
    </source>
</evidence>
<sequence>MTQTALTREQVLALKPGNNLDLIVAIEVMGHEPGEFKDGWIKLGPKFEGCPKRYSTDMSAAWEVIKTVQKEWAWEMKMHNTACEVDVYIGRKVYTSKNVSEAICKAALLAVLDI</sequence>
<gene>
    <name evidence="2" type="ORF">GCM10008014_08540</name>
</gene>
<dbReference type="Pfam" id="PF18066">
    <property type="entry name" value="Phage_ABA_S"/>
    <property type="match status" value="1"/>
</dbReference>
<evidence type="ECO:0000313" key="2">
    <source>
        <dbReference type="EMBL" id="GGH46102.1"/>
    </source>
</evidence>
<reference evidence="3" key="1">
    <citation type="journal article" date="2019" name="Int. J. Syst. Evol. Microbiol.">
        <title>The Global Catalogue of Microorganisms (GCM) 10K type strain sequencing project: providing services to taxonomists for standard genome sequencing and annotation.</title>
        <authorList>
            <consortium name="The Broad Institute Genomics Platform"/>
            <consortium name="The Broad Institute Genome Sequencing Center for Infectious Disease"/>
            <person name="Wu L."/>
            <person name="Ma J."/>
        </authorList>
    </citation>
    <scope>NUCLEOTIDE SEQUENCE [LARGE SCALE GENOMIC DNA]</scope>
    <source>
        <strain evidence="3">CGMCC 1.12770</strain>
    </source>
</reference>
<keyword evidence="3" id="KW-1185">Reference proteome</keyword>
<dbReference type="InterPro" id="IPR028985">
    <property type="entry name" value="Bacillus_phage_prot-like"/>
</dbReference>
<feature type="domain" description="Phage ABA sandwich" evidence="1">
    <location>
        <begin position="23"/>
        <end position="108"/>
    </location>
</feature>
<dbReference type="InterPro" id="IPR041270">
    <property type="entry name" value="Phage_ABA_S"/>
</dbReference>
<name>A0ABQ1Z1S4_9BACL</name>
<comment type="caution">
    <text evidence="2">The sequence shown here is derived from an EMBL/GenBank/DDBJ whole genome shotgun (WGS) entry which is preliminary data.</text>
</comment>
<protein>
    <recommendedName>
        <fullName evidence="1">Phage ABA sandwich domain-containing protein</fullName>
    </recommendedName>
</protein>
<organism evidence="2 3">
    <name type="scientific">Paenibacillus silvae</name>
    <dbReference type="NCBI Taxonomy" id="1325358"/>
    <lineage>
        <taxon>Bacteria</taxon>
        <taxon>Bacillati</taxon>
        <taxon>Bacillota</taxon>
        <taxon>Bacilli</taxon>
        <taxon>Bacillales</taxon>
        <taxon>Paenibacillaceae</taxon>
        <taxon>Paenibacillus</taxon>
    </lineage>
</organism>